<dbReference type="GO" id="GO:0005794">
    <property type="term" value="C:Golgi apparatus"/>
    <property type="evidence" value="ECO:0007669"/>
    <property type="project" value="TreeGrafter"/>
</dbReference>
<keyword evidence="2 11" id="KW-0808">Transferase</keyword>
<feature type="transmembrane region" description="Helical" evidence="11">
    <location>
        <begin position="12"/>
        <end position="31"/>
    </location>
</feature>
<dbReference type="EC" id="2.3.1.225" evidence="11"/>
<protein>
    <recommendedName>
        <fullName evidence="11">Palmitoyltransferase</fullName>
        <ecNumber evidence="11">2.3.1.225</ecNumber>
    </recommendedName>
</protein>
<feature type="domain" description="Palmitoyltransferase DHHC" evidence="12">
    <location>
        <begin position="126"/>
        <end position="245"/>
    </location>
</feature>
<dbReference type="InterPro" id="IPR039859">
    <property type="entry name" value="PFA4/ZDH16/20/ERF2-like"/>
</dbReference>
<dbReference type="PANTHER" id="PTHR22883">
    <property type="entry name" value="ZINC FINGER DHHC DOMAIN CONTAINING PROTEIN"/>
    <property type="match status" value="1"/>
</dbReference>
<keyword evidence="3 11" id="KW-0812">Transmembrane</keyword>
<feature type="transmembrane region" description="Helical" evidence="11">
    <location>
        <begin position="52"/>
        <end position="73"/>
    </location>
</feature>
<organism evidence="13 14">
    <name type="scientific">Torulaspora delbrueckii</name>
    <name type="common">Yeast</name>
    <name type="synonym">Candida colliculosa</name>
    <dbReference type="NCBI Taxonomy" id="4950"/>
    <lineage>
        <taxon>Eukaryota</taxon>
        <taxon>Fungi</taxon>
        <taxon>Dikarya</taxon>
        <taxon>Ascomycota</taxon>
        <taxon>Saccharomycotina</taxon>
        <taxon>Saccharomycetes</taxon>
        <taxon>Saccharomycetales</taxon>
        <taxon>Saccharomycetaceae</taxon>
        <taxon>Torulaspora</taxon>
    </lineage>
</organism>
<evidence type="ECO:0000256" key="6">
    <source>
        <dbReference type="ARBA" id="ARBA00023139"/>
    </source>
</evidence>
<dbReference type="EMBL" id="HE616742">
    <property type="protein sequence ID" value="CCE89776.1"/>
    <property type="molecule type" value="Genomic_DNA"/>
</dbReference>
<comment type="catalytic activity">
    <reaction evidence="10 11">
        <text>L-cysteinyl-[protein] + hexadecanoyl-CoA = S-hexadecanoyl-L-cysteinyl-[protein] + CoA</text>
        <dbReference type="Rhea" id="RHEA:36683"/>
        <dbReference type="Rhea" id="RHEA-COMP:10131"/>
        <dbReference type="Rhea" id="RHEA-COMP:11032"/>
        <dbReference type="ChEBI" id="CHEBI:29950"/>
        <dbReference type="ChEBI" id="CHEBI:57287"/>
        <dbReference type="ChEBI" id="CHEBI:57379"/>
        <dbReference type="ChEBI" id="CHEBI:74151"/>
        <dbReference type="EC" id="2.3.1.225"/>
    </reaction>
</comment>
<feature type="transmembrane region" description="Helical" evidence="11">
    <location>
        <begin position="169"/>
        <end position="192"/>
    </location>
</feature>
<dbReference type="InParanoid" id="G8ZMD2"/>
<keyword evidence="8 11" id="KW-0012">Acyltransferase</keyword>
<dbReference type="RefSeq" id="XP_003678987.1">
    <property type="nucleotide sequence ID" value="XM_003678939.1"/>
</dbReference>
<name>G8ZMD2_TORDE</name>
<comment type="subcellular location">
    <subcellularLocation>
        <location evidence="1">Membrane</location>
        <topology evidence="1">Multi-pass membrane protein</topology>
    </subcellularLocation>
</comment>
<dbReference type="KEGG" id="tdl:TDEL_0A04440"/>
<evidence type="ECO:0000256" key="9">
    <source>
        <dbReference type="ARBA" id="ARBA00038298"/>
    </source>
</evidence>
<gene>
    <name evidence="13" type="primary">TDEL0A04440</name>
    <name evidence="13" type="ORF">TDEL_0A04440</name>
</gene>
<feature type="transmembrane region" description="Helical" evidence="11">
    <location>
        <begin position="204"/>
        <end position="222"/>
    </location>
</feature>
<dbReference type="FunCoup" id="G8ZMD2">
    <property type="interactions" value="945"/>
</dbReference>
<evidence type="ECO:0000256" key="3">
    <source>
        <dbReference type="ARBA" id="ARBA00022692"/>
    </source>
</evidence>
<evidence type="ECO:0000256" key="2">
    <source>
        <dbReference type="ARBA" id="ARBA00022679"/>
    </source>
</evidence>
<accession>G8ZMD2</accession>
<keyword evidence="14" id="KW-1185">Reference proteome</keyword>
<evidence type="ECO:0000256" key="5">
    <source>
        <dbReference type="ARBA" id="ARBA00023136"/>
    </source>
</evidence>
<evidence type="ECO:0000256" key="4">
    <source>
        <dbReference type="ARBA" id="ARBA00022989"/>
    </source>
</evidence>
<evidence type="ECO:0000313" key="13">
    <source>
        <dbReference type="EMBL" id="CCE89776.1"/>
    </source>
</evidence>
<dbReference type="GeneID" id="11502839"/>
<dbReference type="STRING" id="1076872.G8ZMD2"/>
<dbReference type="GO" id="GO:0016020">
    <property type="term" value="C:membrane"/>
    <property type="evidence" value="ECO:0007669"/>
    <property type="project" value="UniProtKB-SubCell"/>
</dbReference>
<dbReference type="AlphaFoldDB" id="G8ZMD2"/>
<evidence type="ECO:0000259" key="12">
    <source>
        <dbReference type="Pfam" id="PF01529"/>
    </source>
</evidence>
<dbReference type="eggNOG" id="KOG1311">
    <property type="taxonomic scope" value="Eukaryota"/>
</dbReference>
<evidence type="ECO:0000256" key="8">
    <source>
        <dbReference type="ARBA" id="ARBA00023315"/>
    </source>
</evidence>
<keyword evidence="5 11" id="KW-0472">Membrane</keyword>
<dbReference type="PANTHER" id="PTHR22883:SF23">
    <property type="entry name" value="PALMITOYLTRANSFERASE ZDHHC6"/>
    <property type="match status" value="1"/>
</dbReference>
<dbReference type="InterPro" id="IPR001594">
    <property type="entry name" value="Palmitoyltrfase_DHHC"/>
</dbReference>
<comment type="similarity">
    <text evidence="9">Belongs to the DHHC palmitoyltransferase family. PFA5 subfamily.</text>
</comment>
<evidence type="ECO:0000256" key="10">
    <source>
        <dbReference type="ARBA" id="ARBA00048048"/>
    </source>
</evidence>
<dbReference type="GO" id="GO:0019706">
    <property type="term" value="F:protein-cysteine S-palmitoyltransferase activity"/>
    <property type="evidence" value="ECO:0007669"/>
    <property type="project" value="UniProtKB-EC"/>
</dbReference>
<dbReference type="OrthoDB" id="331948at2759"/>
<dbReference type="GO" id="GO:0006612">
    <property type="term" value="P:protein targeting to membrane"/>
    <property type="evidence" value="ECO:0007669"/>
    <property type="project" value="TreeGrafter"/>
</dbReference>
<evidence type="ECO:0000256" key="7">
    <source>
        <dbReference type="ARBA" id="ARBA00023288"/>
    </source>
</evidence>
<sequence>MRFSLPQWRYFSWFRCIGPSLVFGLAVYCTWGFAHELCYNQIDKRFHQRAAAIGLMFAVSFLDVLLVIIWYQAAIAVGPGRLPKVPPYMILPEDFSIDRIGDPAETAHSLVPPVCYQSCPRGNPIWCSACDSVKTERAHHSSDMEYCVPRFDHKCAWLGAVIGRDNYRFFIQFVMYMAILSLFVFVPICAFIRRIIHDGDTQHSLNPNLIVILIIAVFAWLMTTSMLVTHAVCIVTNTTSVEVMARRDDSSFNRTVCYYSFKAGMRYVVQLKNNELHSLWRKKDLWLNMVDFLGSNMLLWFLPLRSNDNEPNQDLEEMDNKVLPLQRVLGHYYEPFSDQTIDLIEKKIANNDYLTTLHAYGDRYI</sequence>
<reference evidence="13 14" key="1">
    <citation type="journal article" date="2011" name="Proc. Natl. Acad. Sci. U.S.A.">
        <title>Evolutionary erosion of yeast sex chromosomes by mating-type switching accidents.</title>
        <authorList>
            <person name="Gordon J.L."/>
            <person name="Armisen D."/>
            <person name="Proux-Wera E."/>
            <person name="Oheigeartaigh S.S."/>
            <person name="Byrne K.P."/>
            <person name="Wolfe K.H."/>
        </authorList>
    </citation>
    <scope>NUCLEOTIDE SEQUENCE [LARGE SCALE GENOMIC DNA]</scope>
    <source>
        <strain evidence="14">ATCC 10662 / CBS 1146 / NBRC 0425 / NCYC 2629 / NRRL Y-866</strain>
    </source>
</reference>
<evidence type="ECO:0000256" key="11">
    <source>
        <dbReference type="RuleBase" id="RU079119"/>
    </source>
</evidence>
<dbReference type="Proteomes" id="UP000005627">
    <property type="component" value="Chromosome 1"/>
</dbReference>
<proteinExistence type="inferred from homology"/>
<comment type="domain">
    <text evidence="11">The DHHC domain is required for palmitoyltransferase activity.</text>
</comment>
<keyword evidence="7" id="KW-0449">Lipoprotein</keyword>
<keyword evidence="4 11" id="KW-1133">Transmembrane helix</keyword>
<dbReference type="Pfam" id="PF01529">
    <property type="entry name" value="DHHC"/>
    <property type="match status" value="1"/>
</dbReference>
<dbReference type="HOGENOM" id="CLU_064801_0_0_1"/>
<keyword evidence="6" id="KW-0564">Palmitate</keyword>
<evidence type="ECO:0000256" key="1">
    <source>
        <dbReference type="ARBA" id="ARBA00004141"/>
    </source>
</evidence>
<dbReference type="PROSITE" id="PS50216">
    <property type="entry name" value="DHHC"/>
    <property type="match status" value="1"/>
</dbReference>
<evidence type="ECO:0000313" key="14">
    <source>
        <dbReference type="Proteomes" id="UP000005627"/>
    </source>
</evidence>
<dbReference type="GO" id="GO:0005783">
    <property type="term" value="C:endoplasmic reticulum"/>
    <property type="evidence" value="ECO:0007669"/>
    <property type="project" value="TreeGrafter"/>
</dbReference>